<evidence type="ECO:0000313" key="1">
    <source>
        <dbReference type="EMBL" id="KWZ84587.1"/>
    </source>
</evidence>
<comment type="caution">
    <text evidence="1">The sequence shown here is derived from an EMBL/GenBank/DDBJ whole genome shotgun (WGS) entry which is preliminary data.</text>
</comment>
<sequence>YYKGQTFVFQVVGTLFFQISSAMPSEQEGQTQNHHSICMLTFSFREALM</sequence>
<feature type="non-terminal residue" evidence="1">
    <location>
        <position position="1"/>
    </location>
</feature>
<name>A0A133KYP0_HEYCO</name>
<dbReference type="Proteomes" id="UP000070376">
    <property type="component" value="Unassembled WGS sequence"/>
</dbReference>
<accession>A0A133KYP0</accession>
<dbReference type="EMBL" id="LRPN01000028">
    <property type="protein sequence ID" value="KWZ84587.1"/>
    <property type="molecule type" value="Genomic_DNA"/>
</dbReference>
<gene>
    <name evidence="1" type="ORF">HMPREF3213_00835</name>
</gene>
<dbReference type="PATRIC" id="fig|1398.22.peg.839"/>
<organism evidence="1 2">
    <name type="scientific">Heyndrickxia coagulans</name>
    <name type="common">Weizmannia coagulans</name>
    <dbReference type="NCBI Taxonomy" id="1398"/>
    <lineage>
        <taxon>Bacteria</taxon>
        <taxon>Bacillati</taxon>
        <taxon>Bacillota</taxon>
        <taxon>Bacilli</taxon>
        <taxon>Bacillales</taxon>
        <taxon>Bacillaceae</taxon>
        <taxon>Heyndrickxia</taxon>
    </lineage>
</organism>
<proteinExistence type="predicted"/>
<protein>
    <submittedName>
        <fullName evidence="1">Uncharacterized protein</fullName>
    </submittedName>
</protein>
<reference evidence="2" key="1">
    <citation type="submission" date="2016-01" db="EMBL/GenBank/DDBJ databases">
        <authorList>
            <person name="Mitreva M."/>
            <person name="Pepin K.H."/>
            <person name="Mihindukulasuriya K.A."/>
            <person name="Fulton R."/>
            <person name="Fronick C."/>
            <person name="O'Laughlin M."/>
            <person name="Miner T."/>
            <person name="Herter B."/>
            <person name="Rosa B.A."/>
            <person name="Cordes M."/>
            <person name="Tomlinson C."/>
            <person name="Wollam A."/>
            <person name="Palsikar V.B."/>
            <person name="Mardis E.R."/>
            <person name="Wilson R.K."/>
        </authorList>
    </citation>
    <scope>NUCLEOTIDE SEQUENCE [LARGE SCALE GENOMIC DNA]</scope>
    <source>
        <strain evidence="2">GED7749B</strain>
    </source>
</reference>
<dbReference type="AlphaFoldDB" id="A0A133KYP0"/>
<evidence type="ECO:0000313" key="2">
    <source>
        <dbReference type="Proteomes" id="UP000070376"/>
    </source>
</evidence>